<proteinExistence type="predicted"/>
<evidence type="ECO:0000256" key="5">
    <source>
        <dbReference type="ARBA" id="ARBA00023125"/>
    </source>
</evidence>
<dbReference type="InterPro" id="IPR052202">
    <property type="entry name" value="Yeast_MetPath_Reg"/>
</dbReference>
<evidence type="ECO:0000259" key="8">
    <source>
        <dbReference type="Pfam" id="PF04082"/>
    </source>
</evidence>
<dbReference type="GO" id="GO:0043565">
    <property type="term" value="F:sequence-specific DNA binding"/>
    <property type="evidence" value="ECO:0007669"/>
    <property type="project" value="TreeGrafter"/>
</dbReference>
<keyword evidence="4" id="KW-0805">Transcription regulation</keyword>
<keyword evidence="7" id="KW-0539">Nucleus</keyword>
<dbReference type="PANTHER" id="PTHR47782">
    <property type="entry name" value="ZN(II)2CYS6 TRANSCRIPTION FACTOR (EUROFUNG)-RELATED"/>
    <property type="match status" value="1"/>
</dbReference>
<dbReference type="GO" id="GO:0045944">
    <property type="term" value="P:positive regulation of transcription by RNA polymerase II"/>
    <property type="evidence" value="ECO:0007669"/>
    <property type="project" value="TreeGrafter"/>
</dbReference>
<evidence type="ECO:0000256" key="4">
    <source>
        <dbReference type="ARBA" id="ARBA00023015"/>
    </source>
</evidence>
<dbReference type="PANTHER" id="PTHR47782:SF14">
    <property type="entry name" value="ZN(II)2CYS6 TRANSCRIPTION FACTOR (EUROFUNG)"/>
    <property type="match status" value="1"/>
</dbReference>
<dbReference type="Proteomes" id="UP000258309">
    <property type="component" value="Unassembled WGS sequence"/>
</dbReference>
<dbReference type="InterPro" id="IPR007219">
    <property type="entry name" value="XnlR_reg_dom"/>
</dbReference>
<reference evidence="9 10" key="1">
    <citation type="submission" date="2018-05" db="EMBL/GenBank/DDBJ databases">
        <title>Draft genome sequence of Scytalidium lignicola DSM 105466, a ubiquitous saprotrophic fungus.</title>
        <authorList>
            <person name="Buettner E."/>
            <person name="Gebauer A.M."/>
            <person name="Hofrichter M."/>
            <person name="Liers C."/>
            <person name="Kellner H."/>
        </authorList>
    </citation>
    <scope>NUCLEOTIDE SEQUENCE [LARGE SCALE GENOMIC DNA]</scope>
    <source>
        <strain evidence="9 10">DSM 105466</strain>
    </source>
</reference>
<evidence type="ECO:0000313" key="10">
    <source>
        <dbReference type="Proteomes" id="UP000258309"/>
    </source>
</evidence>
<dbReference type="AlphaFoldDB" id="A0A3E2HGL6"/>
<feature type="domain" description="Xylanolytic transcriptional activator regulatory" evidence="8">
    <location>
        <begin position="152"/>
        <end position="332"/>
    </location>
</feature>
<feature type="non-terminal residue" evidence="9">
    <location>
        <position position="1"/>
    </location>
</feature>
<gene>
    <name evidence="9" type="ORF">B7463_g4061</name>
</gene>
<name>A0A3E2HGL6_SCYLI</name>
<evidence type="ECO:0000256" key="6">
    <source>
        <dbReference type="ARBA" id="ARBA00023163"/>
    </source>
</evidence>
<evidence type="ECO:0000256" key="7">
    <source>
        <dbReference type="ARBA" id="ARBA00023242"/>
    </source>
</evidence>
<dbReference type="GO" id="GO:0000981">
    <property type="term" value="F:DNA-binding transcription factor activity, RNA polymerase II-specific"/>
    <property type="evidence" value="ECO:0007669"/>
    <property type="project" value="TreeGrafter"/>
</dbReference>
<evidence type="ECO:0000313" key="9">
    <source>
        <dbReference type="EMBL" id="RFU32283.1"/>
    </source>
</evidence>
<dbReference type="OrthoDB" id="25921at2759"/>
<keyword evidence="10" id="KW-1185">Reference proteome</keyword>
<organism evidence="9 10">
    <name type="scientific">Scytalidium lignicola</name>
    <name type="common">Hyphomycete</name>
    <dbReference type="NCBI Taxonomy" id="5539"/>
    <lineage>
        <taxon>Eukaryota</taxon>
        <taxon>Fungi</taxon>
        <taxon>Dikarya</taxon>
        <taxon>Ascomycota</taxon>
        <taxon>Pezizomycotina</taxon>
        <taxon>Leotiomycetes</taxon>
        <taxon>Leotiomycetes incertae sedis</taxon>
        <taxon>Scytalidium</taxon>
    </lineage>
</organism>
<keyword evidence="6" id="KW-0804">Transcription</keyword>
<feature type="non-terminal residue" evidence="9">
    <location>
        <position position="475"/>
    </location>
</feature>
<dbReference type="STRING" id="5539.A0A3E2HGL6"/>
<comment type="caution">
    <text evidence="9">The sequence shown here is derived from an EMBL/GenBank/DDBJ whole genome shotgun (WGS) entry which is preliminary data.</text>
</comment>
<dbReference type="EMBL" id="NCSJ02000058">
    <property type="protein sequence ID" value="RFU32283.1"/>
    <property type="molecule type" value="Genomic_DNA"/>
</dbReference>
<dbReference type="GO" id="GO:0005634">
    <property type="term" value="C:nucleus"/>
    <property type="evidence" value="ECO:0007669"/>
    <property type="project" value="UniProtKB-SubCell"/>
</dbReference>
<keyword evidence="2" id="KW-0479">Metal-binding</keyword>
<dbReference type="GO" id="GO:0006351">
    <property type="term" value="P:DNA-templated transcription"/>
    <property type="evidence" value="ECO:0007669"/>
    <property type="project" value="InterPro"/>
</dbReference>
<keyword evidence="3" id="KW-0862">Zinc</keyword>
<evidence type="ECO:0000256" key="3">
    <source>
        <dbReference type="ARBA" id="ARBA00022833"/>
    </source>
</evidence>
<dbReference type="GO" id="GO:0008270">
    <property type="term" value="F:zinc ion binding"/>
    <property type="evidence" value="ECO:0007669"/>
    <property type="project" value="InterPro"/>
</dbReference>
<sequence>MYPLRPCAAAPAATESLIQRLDQLRATRAATALASVRQERLLEHQPADLIKSPPVGEQACSPAVIQKDIDDGFDNHFSVSTETGLNSRFYGKSSIFTLTVEVLTAASSLGIYFPSPPLSNHLVADGSVLNDGGAGPGVGTGELSENIARSLIKLYLQSVNVIYPFIDQDAANADLELYLRLSAGDEWDPANLHGDEAHTYFRVLMICAIASTIRSKHQLALVTLKNRCYSDAMRFVEEVTSEVSSRSLQAMLLLMIYCLLYPRKGNISRLLEFASRLSVQLGYHTEGNTPPENDEQQMSLRKNLFQSLYSIERLVGHYFGRPSDLPENLVTTFFGTSLDTAPGQLCFSDHTVRLMNIRSEIYKEIYLPAHAPFYDNHWYSTRFAALSQWHQELQKSDFSTSCALIHCDLLFHSSVIFLFQALILQTISTLGNAASQAASSYVLWAESYWSAGELIRLPNGTDLATLLTSVHKVDP</sequence>
<dbReference type="Pfam" id="PF04082">
    <property type="entry name" value="Fungal_trans"/>
    <property type="match status" value="1"/>
</dbReference>
<evidence type="ECO:0000256" key="1">
    <source>
        <dbReference type="ARBA" id="ARBA00004123"/>
    </source>
</evidence>
<protein>
    <recommendedName>
        <fullName evidence="8">Xylanolytic transcriptional activator regulatory domain-containing protein</fullName>
    </recommendedName>
</protein>
<comment type="subcellular location">
    <subcellularLocation>
        <location evidence="1">Nucleus</location>
    </subcellularLocation>
</comment>
<keyword evidence="5" id="KW-0238">DNA-binding</keyword>
<evidence type="ECO:0000256" key="2">
    <source>
        <dbReference type="ARBA" id="ARBA00022723"/>
    </source>
</evidence>
<accession>A0A3E2HGL6</accession>
<dbReference type="CDD" id="cd12148">
    <property type="entry name" value="fungal_TF_MHR"/>
    <property type="match status" value="1"/>
</dbReference>